<keyword evidence="3" id="KW-1185">Reference proteome</keyword>
<sequence>MSISPFFQELRSAYQAELDDLNSDSEGHYILDKRLAEKRKELGFLLQMLDLNPEMVAVVLHQAFEFHEPELMDHFITLDADDLLSWDAVSEGIRIAPWAQPMVDQILAEPVGAWFMSVAAALEYMHGTPMRSSAQSSDADADEDLENVERGDQPEQDEEREAREREEAGNAWMVEQGFDSKE</sequence>
<organism evidence="2 3">
    <name type="scientific">Limnohabitans curvus</name>
    <dbReference type="NCBI Taxonomy" id="323423"/>
    <lineage>
        <taxon>Bacteria</taxon>
        <taxon>Pseudomonadati</taxon>
        <taxon>Pseudomonadota</taxon>
        <taxon>Betaproteobacteria</taxon>
        <taxon>Burkholderiales</taxon>
        <taxon>Comamonadaceae</taxon>
        <taxon>Limnohabitans</taxon>
    </lineage>
</organism>
<protein>
    <submittedName>
        <fullName evidence="2">Uncharacterized protein</fullName>
    </submittedName>
</protein>
<proteinExistence type="predicted"/>
<dbReference type="AlphaFoldDB" id="A0A315G4A3"/>
<name>A0A315G4A3_9BURK</name>
<evidence type="ECO:0000256" key="1">
    <source>
        <dbReference type="SAM" id="MobiDB-lite"/>
    </source>
</evidence>
<comment type="caution">
    <text evidence="2">The sequence shown here is derived from an EMBL/GenBank/DDBJ whole genome shotgun (WGS) entry which is preliminary data.</text>
</comment>
<accession>A0A315G4A3</accession>
<evidence type="ECO:0000313" key="2">
    <source>
        <dbReference type="EMBL" id="PUE60497.1"/>
    </source>
</evidence>
<dbReference type="EMBL" id="NESP01000001">
    <property type="protein sequence ID" value="PUE60497.1"/>
    <property type="molecule type" value="Genomic_DNA"/>
</dbReference>
<dbReference type="Proteomes" id="UP000251341">
    <property type="component" value="Unassembled WGS sequence"/>
</dbReference>
<dbReference type="RefSeq" id="WP_108358542.1">
    <property type="nucleotide sequence ID" value="NZ_NESP01000001.1"/>
</dbReference>
<feature type="region of interest" description="Disordered" evidence="1">
    <location>
        <begin position="130"/>
        <end position="182"/>
    </location>
</feature>
<reference evidence="2 3" key="1">
    <citation type="submission" date="2017-04" db="EMBL/GenBank/DDBJ databases">
        <title>Unexpected and diverse lifestyles within the genus Limnohabitans.</title>
        <authorList>
            <person name="Kasalicky V."/>
            <person name="Mehrshad M."/>
            <person name="Andrei S.-A."/>
            <person name="Salcher M."/>
            <person name="Kratochvilova H."/>
            <person name="Simek K."/>
            <person name="Ghai R."/>
        </authorList>
    </citation>
    <scope>NUCLEOTIDE SEQUENCE [LARGE SCALE GENOMIC DNA]</scope>
    <source>
        <strain evidence="2 3">MWH-C5</strain>
    </source>
</reference>
<evidence type="ECO:0000313" key="3">
    <source>
        <dbReference type="Proteomes" id="UP000251341"/>
    </source>
</evidence>
<gene>
    <name evidence="2" type="ORF">B9Z44_13515</name>
</gene>